<sequence length="312" mass="34174">MKLFTGLSLLCTASAALGQLTWGTTKYFFVFGDSYTTDGYNVSAGINSGDPGYTSSNGPNWVEFLSNTYNVTNTTTYNLAYGGATIDSALVQPYLPTVLSIVDQVSEFNEYLASKPTEAPWNSSDSLFAVWIGINDVGNSWAWTNISQPEFYTVLMNRLFGQVEELYSSGARSFLFLTVPPTNRAPLFIEQGINATIAVQSAIADYNAQLVSYVRQFQANHTDLDQVTIFDTQPVFNTLLDAAETFGFFNSTGYCAAYENGTPARTTQVEGCAPVSTYFWLNTLHPVFTIHDILAKAISTALSTNMYTGIAY</sequence>
<feature type="signal peptide" evidence="2">
    <location>
        <begin position="1"/>
        <end position="18"/>
    </location>
</feature>
<keyword evidence="1" id="KW-0378">Hydrolase</keyword>
<organism evidence="3 4">
    <name type="scientific">Heliocybe sulcata</name>
    <dbReference type="NCBI Taxonomy" id="5364"/>
    <lineage>
        <taxon>Eukaryota</taxon>
        <taxon>Fungi</taxon>
        <taxon>Dikarya</taxon>
        <taxon>Basidiomycota</taxon>
        <taxon>Agaricomycotina</taxon>
        <taxon>Agaricomycetes</taxon>
        <taxon>Gloeophyllales</taxon>
        <taxon>Gloeophyllaceae</taxon>
        <taxon>Heliocybe</taxon>
    </lineage>
</organism>
<dbReference type="InterPro" id="IPR001087">
    <property type="entry name" value="GDSL"/>
</dbReference>
<dbReference type="Gene3D" id="3.40.50.1110">
    <property type="entry name" value="SGNH hydrolase"/>
    <property type="match status" value="1"/>
</dbReference>
<dbReference type="InterPro" id="IPR051058">
    <property type="entry name" value="GDSL_Est/Lipase"/>
</dbReference>
<dbReference type="EMBL" id="ML213528">
    <property type="protein sequence ID" value="TFK46654.1"/>
    <property type="molecule type" value="Genomic_DNA"/>
</dbReference>
<reference evidence="3 4" key="1">
    <citation type="journal article" date="2019" name="Nat. Ecol. Evol.">
        <title>Megaphylogeny resolves global patterns of mushroom evolution.</title>
        <authorList>
            <person name="Varga T."/>
            <person name="Krizsan K."/>
            <person name="Foldi C."/>
            <person name="Dima B."/>
            <person name="Sanchez-Garcia M."/>
            <person name="Sanchez-Ramirez S."/>
            <person name="Szollosi G.J."/>
            <person name="Szarkandi J.G."/>
            <person name="Papp V."/>
            <person name="Albert L."/>
            <person name="Andreopoulos W."/>
            <person name="Angelini C."/>
            <person name="Antonin V."/>
            <person name="Barry K.W."/>
            <person name="Bougher N.L."/>
            <person name="Buchanan P."/>
            <person name="Buyck B."/>
            <person name="Bense V."/>
            <person name="Catcheside P."/>
            <person name="Chovatia M."/>
            <person name="Cooper J."/>
            <person name="Damon W."/>
            <person name="Desjardin D."/>
            <person name="Finy P."/>
            <person name="Geml J."/>
            <person name="Haridas S."/>
            <person name="Hughes K."/>
            <person name="Justo A."/>
            <person name="Karasinski D."/>
            <person name="Kautmanova I."/>
            <person name="Kiss B."/>
            <person name="Kocsube S."/>
            <person name="Kotiranta H."/>
            <person name="LaButti K.M."/>
            <person name="Lechner B.E."/>
            <person name="Liimatainen K."/>
            <person name="Lipzen A."/>
            <person name="Lukacs Z."/>
            <person name="Mihaltcheva S."/>
            <person name="Morgado L.N."/>
            <person name="Niskanen T."/>
            <person name="Noordeloos M.E."/>
            <person name="Ohm R.A."/>
            <person name="Ortiz-Santana B."/>
            <person name="Ovrebo C."/>
            <person name="Racz N."/>
            <person name="Riley R."/>
            <person name="Savchenko A."/>
            <person name="Shiryaev A."/>
            <person name="Soop K."/>
            <person name="Spirin V."/>
            <person name="Szebenyi C."/>
            <person name="Tomsovsky M."/>
            <person name="Tulloss R.E."/>
            <person name="Uehling J."/>
            <person name="Grigoriev I.V."/>
            <person name="Vagvolgyi C."/>
            <person name="Papp T."/>
            <person name="Martin F.M."/>
            <person name="Miettinen O."/>
            <person name="Hibbett D.S."/>
            <person name="Nagy L.G."/>
        </authorList>
    </citation>
    <scope>NUCLEOTIDE SEQUENCE [LARGE SCALE GENOMIC DNA]</scope>
    <source>
        <strain evidence="3 4">OMC1185</strain>
    </source>
</reference>
<proteinExistence type="predicted"/>
<keyword evidence="4" id="KW-1185">Reference proteome</keyword>
<dbReference type="InterPro" id="IPR036514">
    <property type="entry name" value="SGNH_hydro_sf"/>
</dbReference>
<evidence type="ECO:0000313" key="4">
    <source>
        <dbReference type="Proteomes" id="UP000305948"/>
    </source>
</evidence>
<evidence type="ECO:0008006" key="5">
    <source>
        <dbReference type="Google" id="ProtNLM"/>
    </source>
</evidence>
<dbReference type="SUPFAM" id="SSF52266">
    <property type="entry name" value="SGNH hydrolase"/>
    <property type="match status" value="1"/>
</dbReference>
<feature type="chain" id="PRO_5022891338" description="Carbohydrate esterase family 16 protein" evidence="2">
    <location>
        <begin position="19"/>
        <end position="312"/>
    </location>
</feature>
<dbReference type="CDD" id="cd01846">
    <property type="entry name" value="fatty_acyltransferase_like"/>
    <property type="match status" value="1"/>
</dbReference>
<dbReference type="AlphaFoldDB" id="A0A5C3MMZ8"/>
<dbReference type="OrthoDB" id="1600564at2759"/>
<name>A0A5C3MMZ8_9AGAM</name>
<dbReference type="GO" id="GO:0016788">
    <property type="term" value="F:hydrolase activity, acting on ester bonds"/>
    <property type="evidence" value="ECO:0007669"/>
    <property type="project" value="InterPro"/>
</dbReference>
<dbReference type="Proteomes" id="UP000305948">
    <property type="component" value="Unassembled WGS sequence"/>
</dbReference>
<dbReference type="PANTHER" id="PTHR45648">
    <property type="entry name" value="GDSL LIPASE/ACYLHYDROLASE FAMILY PROTEIN (AFU_ORTHOLOGUE AFUA_4G14700)"/>
    <property type="match status" value="1"/>
</dbReference>
<keyword evidence="2" id="KW-0732">Signal</keyword>
<dbReference type="PANTHER" id="PTHR45648:SF85">
    <property type="entry name" value="A, PUTATIVE (AFU_ORTHOLOGUE AFUA_2G10760)-RELATED"/>
    <property type="match status" value="1"/>
</dbReference>
<dbReference type="STRING" id="5364.A0A5C3MMZ8"/>
<accession>A0A5C3MMZ8</accession>
<evidence type="ECO:0000313" key="3">
    <source>
        <dbReference type="EMBL" id="TFK46654.1"/>
    </source>
</evidence>
<evidence type="ECO:0000256" key="1">
    <source>
        <dbReference type="ARBA" id="ARBA00022801"/>
    </source>
</evidence>
<gene>
    <name evidence="3" type="ORF">OE88DRAFT_1714903</name>
</gene>
<evidence type="ECO:0000256" key="2">
    <source>
        <dbReference type="SAM" id="SignalP"/>
    </source>
</evidence>
<protein>
    <recommendedName>
        <fullName evidence="5">Carbohydrate esterase family 16 protein</fullName>
    </recommendedName>
</protein>
<dbReference type="Pfam" id="PF00657">
    <property type="entry name" value="Lipase_GDSL"/>
    <property type="match status" value="1"/>
</dbReference>